<dbReference type="EMBL" id="BARS01037415">
    <property type="protein sequence ID" value="GAG25967.1"/>
    <property type="molecule type" value="Genomic_DNA"/>
</dbReference>
<proteinExistence type="predicted"/>
<reference evidence="1" key="1">
    <citation type="journal article" date="2014" name="Front. Microbiol.">
        <title>High frequency of phylogenetically diverse reductive dehalogenase-homologous genes in deep subseafloor sedimentary metagenomes.</title>
        <authorList>
            <person name="Kawai M."/>
            <person name="Futagami T."/>
            <person name="Toyoda A."/>
            <person name="Takaki Y."/>
            <person name="Nishi S."/>
            <person name="Hori S."/>
            <person name="Arai W."/>
            <person name="Tsubouchi T."/>
            <person name="Morono Y."/>
            <person name="Uchiyama I."/>
            <person name="Ito T."/>
            <person name="Fujiyama A."/>
            <person name="Inagaki F."/>
            <person name="Takami H."/>
        </authorList>
    </citation>
    <scope>NUCLEOTIDE SEQUENCE</scope>
    <source>
        <strain evidence="1">Expedition CK06-06</strain>
    </source>
</reference>
<feature type="non-terminal residue" evidence="1">
    <location>
        <position position="42"/>
    </location>
</feature>
<gene>
    <name evidence="1" type="ORF">S01H1_57376</name>
</gene>
<accession>X0WS12</accession>
<comment type="caution">
    <text evidence="1">The sequence shown here is derived from an EMBL/GenBank/DDBJ whole genome shotgun (WGS) entry which is preliminary data.</text>
</comment>
<name>X0WS12_9ZZZZ</name>
<sequence>MKRALVIAATLAIFAGSSALARDIDLVTLPPRDAVQLTIYNS</sequence>
<organism evidence="1">
    <name type="scientific">marine sediment metagenome</name>
    <dbReference type="NCBI Taxonomy" id="412755"/>
    <lineage>
        <taxon>unclassified sequences</taxon>
        <taxon>metagenomes</taxon>
        <taxon>ecological metagenomes</taxon>
    </lineage>
</organism>
<dbReference type="AlphaFoldDB" id="X0WS12"/>
<protein>
    <submittedName>
        <fullName evidence="1">Uncharacterized protein</fullName>
    </submittedName>
</protein>
<evidence type="ECO:0000313" key="1">
    <source>
        <dbReference type="EMBL" id="GAG25967.1"/>
    </source>
</evidence>